<evidence type="ECO:0000256" key="1">
    <source>
        <dbReference type="SAM" id="MobiDB-lite"/>
    </source>
</evidence>
<dbReference type="PANTHER" id="PTHR35985:SF1">
    <property type="entry name" value="OS07G0675200 PROTEIN"/>
    <property type="match status" value="1"/>
</dbReference>
<organism evidence="2 3">
    <name type="scientific">Tetracentron sinense</name>
    <name type="common">Spur-leaf</name>
    <dbReference type="NCBI Taxonomy" id="13715"/>
    <lineage>
        <taxon>Eukaryota</taxon>
        <taxon>Viridiplantae</taxon>
        <taxon>Streptophyta</taxon>
        <taxon>Embryophyta</taxon>
        <taxon>Tracheophyta</taxon>
        <taxon>Spermatophyta</taxon>
        <taxon>Magnoliopsida</taxon>
        <taxon>Trochodendrales</taxon>
        <taxon>Trochodendraceae</taxon>
        <taxon>Tetracentron</taxon>
    </lineage>
</organism>
<evidence type="ECO:0000313" key="2">
    <source>
        <dbReference type="EMBL" id="KAF8392627.1"/>
    </source>
</evidence>
<gene>
    <name evidence="2" type="ORF">HHK36_022975</name>
</gene>
<sequence>MQSRLAATRNRGYWVFSSLTRNRVSQQRSHVGASTSALEDVSCVGLDGTPLLEEGDRGEEGEEEEERAYYKEHKPSPLSMIEVVDTRKPITRATDGTAREYESGEYVVVWIEE</sequence>
<name>A0A835D9D0_TETSI</name>
<dbReference type="AlphaFoldDB" id="A0A835D9D0"/>
<feature type="region of interest" description="Disordered" evidence="1">
    <location>
        <begin position="45"/>
        <end position="71"/>
    </location>
</feature>
<dbReference type="Proteomes" id="UP000655225">
    <property type="component" value="Unassembled WGS sequence"/>
</dbReference>
<dbReference type="EMBL" id="JABCRI010000016">
    <property type="protein sequence ID" value="KAF8392627.1"/>
    <property type="molecule type" value="Genomic_DNA"/>
</dbReference>
<protein>
    <submittedName>
        <fullName evidence="2">Uncharacterized protein</fullName>
    </submittedName>
</protein>
<comment type="caution">
    <text evidence="2">The sequence shown here is derived from an EMBL/GenBank/DDBJ whole genome shotgun (WGS) entry which is preliminary data.</text>
</comment>
<proteinExistence type="predicted"/>
<dbReference type="OrthoDB" id="779250at2759"/>
<reference evidence="2 3" key="1">
    <citation type="submission" date="2020-04" db="EMBL/GenBank/DDBJ databases">
        <title>Plant Genome Project.</title>
        <authorList>
            <person name="Zhang R.-G."/>
        </authorList>
    </citation>
    <scope>NUCLEOTIDE SEQUENCE [LARGE SCALE GENOMIC DNA]</scope>
    <source>
        <strain evidence="2">YNK0</strain>
        <tissue evidence="2">Leaf</tissue>
    </source>
</reference>
<keyword evidence="3" id="KW-1185">Reference proteome</keyword>
<accession>A0A835D9D0</accession>
<feature type="compositionally biased region" description="Acidic residues" evidence="1">
    <location>
        <begin position="56"/>
        <end position="66"/>
    </location>
</feature>
<evidence type="ECO:0000313" key="3">
    <source>
        <dbReference type="Proteomes" id="UP000655225"/>
    </source>
</evidence>
<dbReference type="PANTHER" id="PTHR35985">
    <property type="entry name" value="OS07G0675200 PROTEIN"/>
    <property type="match status" value="1"/>
</dbReference>